<organism evidence="2">
    <name type="scientific">marine sediment metagenome</name>
    <dbReference type="NCBI Taxonomy" id="412755"/>
    <lineage>
        <taxon>unclassified sequences</taxon>
        <taxon>metagenomes</taxon>
        <taxon>ecological metagenomes</taxon>
    </lineage>
</organism>
<evidence type="ECO:0000256" key="1">
    <source>
        <dbReference type="SAM" id="MobiDB-lite"/>
    </source>
</evidence>
<reference evidence="2" key="1">
    <citation type="journal article" date="2014" name="Front. Microbiol.">
        <title>High frequency of phylogenetically diverse reductive dehalogenase-homologous genes in deep subseafloor sedimentary metagenomes.</title>
        <authorList>
            <person name="Kawai M."/>
            <person name="Futagami T."/>
            <person name="Toyoda A."/>
            <person name="Takaki Y."/>
            <person name="Nishi S."/>
            <person name="Hori S."/>
            <person name="Arai W."/>
            <person name="Tsubouchi T."/>
            <person name="Morono Y."/>
            <person name="Uchiyama I."/>
            <person name="Ito T."/>
            <person name="Fujiyama A."/>
            <person name="Inagaki F."/>
            <person name="Takami H."/>
        </authorList>
    </citation>
    <scope>NUCLEOTIDE SEQUENCE</scope>
    <source>
        <strain evidence="2">Expedition CK06-06</strain>
    </source>
</reference>
<feature type="region of interest" description="Disordered" evidence="1">
    <location>
        <begin position="66"/>
        <end position="92"/>
    </location>
</feature>
<gene>
    <name evidence="2" type="ORF">S06H3_52695</name>
</gene>
<protein>
    <submittedName>
        <fullName evidence="2">Uncharacterized protein</fullName>
    </submittedName>
</protein>
<feature type="compositionally biased region" description="Basic and acidic residues" evidence="1">
    <location>
        <begin position="68"/>
        <end position="86"/>
    </location>
</feature>
<dbReference type="EMBL" id="BARV01033534">
    <property type="protein sequence ID" value="GAI51275.1"/>
    <property type="molecule type" value="Genomic_DNA"/>
</dbReference>
<dbReference type="AlphaFoldDB" id="X1QJS8"/>
<name>X1QJS8_9ZZZZ</name>
<accession>X1QJS8</accession>
<sequence length="109" mass="13140">METRHIKFDYEDALNAKKQILSTELNLLRTEKKVKTYKLFRKKEIAVKNKLKTALKNLKTKINQIEKTFPEDKQKPITSKKREQDIKKKKKQDIKQELEEIQSKLERLK</sequence>
<comment type="caution">
    <text evidence="2">The sequence shown here is derived from an EMBL/GenBank/DDBJ whole genome shotgun (WGS) entry which is preliminary data.</text>
</comment>
<proteinExistence type="predicted"/>
<evidence type="ECO:0000313" key="2">
    <source>
        <dbReference type="EMBL" id="GAI51275.1"/>
    </source>
</evidence>